<feature type="region of interest" description="Disordered" evidence="1">
    <location>
        <begin position="1"/>
        <end position="27"/>
    </location>
</feature>
<dbReference type="EMBL" id="CP092423">
    <property type="protein sequence ID" value="ULP44622.1"/>
    <property type="molecule type" value="Genomic_DNA"/>
</dbReference>
<protein>
    <submittedName>
        <fullName evidence="3">DUF5994 family protein</fullName>
    </submittedName>
</protein>
<reference evidence="3" key="2">
    <citation type="submission" date="2022-08" db="EMBL/GenBank/DDBJ databases">
        <title>Complete genome sequence of 14 non-tuberculosis mycobacteria type-strains.</title>
        <authorList>
            <person name="Igarashi Y."/>
            <person name="Osugi A."/>
            <person name="Mitarai S."/>
        </authorList>
    </citation>
    <scope>NUCLEOTIDE SEQUENCE</scope>
    <source>
        <strain evidence="3">ATCC 51985</strain>
    </source>
</reference>
<evidence type="ECO:0000313" key="2">
    <source>
        <dbReference type="EMBL" id="CQD13480.1"/>
    </source>
</evidence>
<feature type="compositionally biased region" description="Basic and acidic residues" evidence="1">
    <location>
        <begin position="1"/>
        <end position="12"/>
    </location>
</feature>
<dbReference type="EMBL" id="CTEE01000001">
    <property type="protein sequence ID" value="CQD13480.1"/>
    <property type="molecule type" value="Genomic_DNA"/>
</dbReference>
<accession>A0A0E4GXK6</accession>
<proteinExistence type="predicted"/>
<evidence type="ECO:0000256" key="1">
    <source>
        <dbReference type="SAM" id="MobiDB-lite"/>
    </source>
</evidence>
<gene>
    <name evidence="2" type="ORF">BN1232_02670</name>
    <name evidence="3" type="ORF">MJO58_12295</name>
</gene>
<dbReference type="AlphaFoldDB" id="A0A0E4GXK6"/>
<dbReference type="Proteomes" id="UP001055171">
    <property type="component" value="Chromosome"/>
</dbReference>
<sequence>MTLKRDHTDTGHRHTPPMNTPRLKLKPKAPHQGYVDGAWWPHGPDLTAELPDLLSVLSVRLGPIGRVIYNMNEWATSPAKFTTDGRTVRLDGYRRHPINTVEVIGVNRNKIALLVVSPDADPNQAHAIMMSAAAPSNISTTESLLKVHS</sequence>
<organism evidence="2 4">
    <name type="scientific">Mycobacterium lentiflavum</name>
    <dbReference type="NCBI Taxonomy" id="141349"/>
    <lineage>
        <taxon>Bacteria</taxon>
        <taxon>Bacillati</taxon>
        <taxon>Actinomycetota</taxon>
        <taxon>Actinomycetes</taxon>
        <taxon>Mycobacteriales</taxon>
        <taxon>Mycobacteriaceae</taxon>
        <taxon>Mycobacterium</taxon>
        <taxon>Mycobacterium simiae complex</taxon>
    </lineage>
</organism>
<evidence type="ECO:0000313" key="3">
    <source>
        <dbReference type="EMBL" id="ULP44622.1"/>
    </source>
</evidence>
<name>A0A0E4GXK6_MYCLN</name>
<dbReference type="Pfam" id="PF19457">
    <property type="entry name" value="DUF5994"/>
    <property type="match status" value="1"/>
</dbReference>
<dbReference type="STRING" id="141349.BN1232_02670"/>
<dbReference type="RefSeq" id="WP_090601727.1">
    <property type="nucleotide sequence ID" value="NZ_CP092423.2"/>
</dbReference>
<dbReference type="InterPro" id="IPR046036">
    <property type="entry name" value="DUF5994"/>
</dbReference>
<dbReference type="OrthoDB" id="3785441at2"/>
<dbReference type="Proteomes" id="UP000199251">
    <property type="component" value="Unassembled WGS sequence"/>
</dbReference>
<keyword evidence="5" id="KW-1185">Reference proteome</keyword>
<reference evidence="2 4" key="1">
    <citation type="submission" date="2015-03" db="EMBL/GenBank/DDBJ databases">
        <authorList>
            <person name="Urmite Genomes"/>
        </authorList>
    </citation>
    <scope>NUCLEOTIDE SEQUENCE [LARGE SCALE GENOMIC DNA]</scope>
    <source>
        <strain evidence="2 4">CSUR P1491</strain>
    </source>
</reference>
<evidence type="ECO:0000313" key="4">
    <source>
        <dbReference type="Proteomes" id="UP000199251"/>
    </source>
</evidence>
<evidence type="ECO:0000313" key="5">
    <source>
        <dbReference type="Proteomes" id="UP001055171"/>
    </source>
</evidence>